<feature type="transmembrane region" description="Helical" evidence="6">
    <location>
        <begin position="605"/>
        <end position="624"/>
    </location>
</feature>
<evidence type="ECO:0000256" key="2">
    <source>
        <dbReference type="ARBA" id="ARBA00007168"/>
    </source>
</evidence>
<dbReference type="GO" id="GO:0022857">
    <property type="term" value="F:transmembrane transporter activity"/>
    <property type="evidence" value="ECO:0007669"/>
    <property type="project" value="UniProtKB-UniRule"/>
</dbReference>
<gene>
    <name evidence="8" type="ORF">G7K_0631-t1</name>
</gene>
<feature type="compositionally biased region" description="Basic and acidic residues" evidence="7">
    <location>
        <begin position="166"/>
        <end position="177"/>
    </location>
</feature>
<evidence type="ECO:0000256" key="5">
    <source>
        <dbReference type="ARBA" id="ARBA00023136"/>
    </source>
</evidence>
<evidence type="ECO:0000256" key="6">
    <source>
        <dbReference type="RuleBase" id="RU368066"/>
    </source>
</evidence>
<dbReference type="AlphaFoldDB" id="A0A0E9NAI1"/>
<feature type="transmembrane region" description="Helical" evidence="6">
    <location>
        <begin position="346"/>
        <end position="364"/>
    </location>
</feature>
<reference evidence="8 9" key="3">
    <citation type="journal article" date="2015" name="Genome Announc.">
        <title>Draft Genome Sequence of the Archiascomycetous Yeast Saitoella complicata.</title>
        <authorList>
            <person name="Yamauchi K."/>
            <person name="Kondo S."/>
            <person name="Hamamoto M."/>
            <person name="Takahashi Y."/>
            <person name="Ogura Y."/>
            <person name="Hayashi T."/>
            <person name="Nishida H."/>
        </authorList>
    </citation>
    <scope>NUCLEOTIDE SEQUENCE [LARGE SCALE GENOMIC DNA]</scope>
    <source>
        <strain evidence="8 9">NRRL Y-17804</strain>
    </source>
</reference>
<reference evidence="8 9" key="1">
    <citation type="journal article" date="2011" name="J. Gen. Appl. Microbiol.">
        <title>Draft genome sequencing of the enigmatic yeast Saitoella complicata.</title>
        <authorList>
            <person name="Nishida H."/>
            <person name="Hamamoto M."/>
            <person name="Sugiyama J."/>
        </authorList>
    </citation>
    <scope>NUCLEOTIDE SEQUENCE [LARGE SCALE GENOMIC DNA]</scope>
    <source>
        <strain evidence="8 9">NRRL Y-17804</strain>
    </source>
</reference>
<evidence type="ECO:0000256" key="3">
    <source>
        <dbReference type="ARBA" id="ARBA00022692"/>
    </source>
</evidence>
<feature type="compositionally biased region" description="Basic and acidic residues" evidence="7">
    <location>
        <begin position="137"/>
        <end position="146"/>
    </location>
</feature>
<proteinExistence type="inferred from homology"/>
<evidence type="ECO:0000256" key="4">
    <source>
        <dbReference type="ARBA" id="ARBA00022989"/>
    </source>
</evidence>
<comment type="similarity">
    <text evidence="2 6">Belongs to the CTL (choline transporter-like) family.</text>
</comment>
<dbReference type="PANTHER" id="PTHR12385:SF88">
    <property type="entry name" value="CHOLINE TRANSPORTER-LIKE PROTEIN CTL1"/>
    <property type="match status" value="1"/>
</dbReference>
<keyword evidence="9" id="KW-1185">Reference proteome</keyword>
<feature type="transmembrane region" description="Helical" evidence="6">
    <location>
        <begin position="630"/>
        <end position="650"/>
    </location>
</feature>
<dbReference type="STRING" id="698492.A0A0E9NAI1"/>
<dbReference type="PANTHER" id="PTHR12385">
    <property type="entry name" value="CHOLINE TRANSPORTER-LIKE (SLC FAMILY 44)"/>
    <property type="match status" value="1"/>
</dbReference>
<feature type="compositionally biased region" description="Acidic residues" evidence="7">
    <location>
        <begin position="105"/>
        <end position="114"/>
    </location>
</feature>
<feature type="transmembrane region" description="Helical" evidence="6">
    <location>
        <begin position="281"/>
        <end position="301"/>
    </location>
</feature>
<dbReference type="InterPro" id="IPR007603">
    <property type="entry name" value="Choline_transptr-like"/>
</dbReference>
<dbReference type="OMA" id="LIVLWTW"/>
<accession>A0A0E9NAI1</accession>
<keyword evidence="5 6" id="KW-0472">Membrane</keyword>
<reference evidence="8 9" key="2">
    <citation type="journal article" date="2014" name="J. Gen. Appl. Microbiol.">
        <title>The early diverging ascomycetous budding yeast Saitoella complicata has three histone deacetylases belonging to the Clr6, Hos2, and Rpd3 lineages.</title>
        <authorList>
            <person name="Nishida H."/>
            <person name="Matsumoto T."/>
            <person name="Kondo S."/>
            <person name="Hamamoto M."/>
            <person name="Yoshikawa H."/>
        </authorList>
    </citation>
    <scope>NUCLEOTIDE SEQUENCE [LARGE SCALE GENOMIC DNA]</scope>
    <source>
        <strain evidence="8 9">NRRL Y-17804</strain>
    </source>
</reference>
<feature type="transmembrane region" description="Helical" evidence="6">
    <location>
        <begin position="434"/>
        <end position="453"/>
    </location>
</feature>
<name>A0A0E9NAI1_SAICN</name>
<dbReference type="Pfam" id="PF04515">
    <property type="entry name" value="Choline_transpo"/>
    <property type="match status" value="1"/>
</dbReference>
<comment type="subcellular location">
    <subcellularLocation>
        <location evidence="6">Cell membrane</location>
        <topology evidence="6">Multi-pass membrane protein</topology>
    </subcellularLocation>
    <subcellularLocation>
        <location evidence="1">Membrane</location>
        <topology evidence="1">Multi-pass membrane protein</topology>
    </subcellularLocation>
</comment>
<feature type="transmembrane region" description="Helical" evidence="6">
    <location>
        <begin position="308"/>
        <end position="334"/>
    </location>
</feature>
<feature type="transmembrane region" description="Helical" evidence="6">
    <location>
        <begin position="237"/>
        <end position="261"/>
    </location>
</feature>
<evidence type="ECO:0000256" key="1">
    <source>
        <dbReference type="ARBA" id="ARBA00004141"/>
    </source>
</evidence>
<feature type="transmembrane region" description="Helical" evidence="6">
    <location>
        <begin position="390"/>
        <end position="414"/>
    </location>
</feature>
<feature type="region of interest" description="Disordered" evidence="7">
    <location>
        <begin position="96"/>
        <end position="225"/>
    </location>
</feature>
<sequence>MRCYTYGQPVAARARHPDKTVKTKTILHLLPTDHSNANAVMFSEYANRFINSQSQRLSTYHPRSTSTTPVPLFFSAADHLDDASGLRGESYALQASRRQFGPSPAEDEGEDMVEEQSSMASSWRPRRELLRPFSRVLESDETREHGAGSSMRDVSLEASQESVETEQDRREREHIPDDEAPDDIAYESPAPDPSLKGEYPTTLRYSPPQHLPGRRAALPPQTSHPPLDPPYHDAAWAYIYALSMAMMFSTAFIIYVCSPSIPRSAVGDALWTALSKSIPHIAFYAVVATGVSGGLLAVLLLTQRYTKLFFYMVITGVPAALGILGMHLLVMSYRGTTAGIGLQDRSMRWCALLTFVVAGVWLYTTYRRRESLARAIGVIRLSCRIIKDNLALIVCSMGVLSTFGVFTVVWIAMFERVLMRGKVGMSGGWVMMPNSWWLAGWFAFMWVWTWGVFSGIQRVITAATTSQWYFYRYALPPTPSRQVANAALGTAVTTCLGTICLSSFLSISLRLPLLALPRRVHAILQLFVFSLVYAPFGRMAQPMTLTFAGVERVPLSGAARVCERLWLLAASSVDDVRGGIGGVRESGGGGGAWSVYRLAKSLLSACRLTTSLTFGLLGWIYAARVHDHSLYGYIVGLVSGAVGWTIVGGVEGGLGSLVYLSSSGMLVFLPLLSRFPVVACYPS</sequence>
<evidence type="ECO:0000256" key="7">
    <source>
        <dbReference type="SAM" id="MobiDB-lite"/>
    </source>
</evidence>
<keyword evidence="4 6" id="KW-1133">Transmembrane helix</keyword>
<comment type="function">
    <text evidence="6">Probably involved in transport through the plasma membrane.</text>
</comment>
<keyword evidence="3 6" id="KW-0812">Transmembrane</keyword>
<comment type="caution">
    <text evidence="8">The sequence shown here is derived from an EMBL/GenBank/DDBJ whole genome shotgun (WGS) entry which is preliminary data.</text>
</comment>
<evidence type="ECO:0000313" key="8">
    <source>
        <dbReference type="EMBL" id="GAO46400.1"/>
    </source>
</evidence>
<dbReference type="GO" id="GO:0005886">
    <property type="term" value="C:plasma membrane"/>
    <property type="evidence" value="ECO:0007669"/>
    <property type="project" value="UniProtKB-SubCell"/>
</dbReference>
<organism evidence="8 9">
    <name type="scientific">Saitoella complicata (strain BCRC 22490 / CBS 7301 / JCM 7358 / NBRC 10748 / NRRL Y-17804)</name>
    <dbReference type="NCBI Taxonomy" id="698492"/>
    <lineage>
        <taxon>Eukaryota</taxon>
        <taxon>Fungi</taxon>
        <taxon>Dikarya</taxon>
        <taxon>Ascomycota</taxon>
        <taxon>Taphrinomycotina</taxon>
        <taxon>Taphrinomycotina incertae sedis</taxon>
        <taxon>Saitoella</taxon>
    </lineage>
</organism>
<feature type="transmembrane region" description="Helical" evidence="6">
    <location>
        <begin position="486"/>
        <end position="507"/>
    </location>
</feature>
<evidence type="ECO:0000313" key="9">
    <source>
        <dbReference type="Proteomes" id="UP000033140"/>
    </source>
</evidence>
<dbReference type="EMBL" id="BACD03000003">
    <property type="protein sequence ID" value="GAO46400.1"/>
    <property type="molecule type" value="Genomic_DNA"/>
</dbReference>
<dbReference type="Proteomes" id="UP000033140">
    <property type="component" value="Unassembled WGS sequence"/>
</dbReference>
<feature type="transmembrane region" description="Helical" evidence="6">
    <location>
        <begin position="657"/>
        <end position="677"/>
    </location>
</feature>
<feature type="transmembrane region" description="Helical" evidence="6">
    <location>
        <begin position="519"/>
        <end position="536"/>
    </location>
</feature>
<protein>
    <recommendedName>
        <fullName evidence="6">Protein PNS1</fullName>
    </recommendedName>
</protein>